<dbReference type="InterPro" id="IPR000602">
    <property type="entry name" value="Glyco_hydro_38_N"/>
</dbReference>
<dbReference type="RefSeq" id="WP_375524823.1">
    <property type="nucleotide sequence ID" value="NZ_JBHILM010000008.1"/>
</dbReference>
<proteinExistence type="inferred from homology"/>
<evidence type="ECO:0000256" key="2">
    <source>
        <dbReference type="ARBA" id="ARBA00022723"/>
    </source>
</evidence>
<sequence length="1073" mass="123882">MFLTEKKLYARLRELDEYRYRDRIPFKELRTLEDEGSKVNPDRPEVGGEWGHMRHGDTWTGRDRYLWVSMNAEFPAEWAGKRVLGRFDFGKTGGGTNSGFESLLYLDGQPYQGVDSNHKEVFFAEEDVAGGSKRLLFRLWSGLEGGGKPREQKHEIKLAEMCWLDEAADDLYYTGLTVYQTIQVLDEQDAVRALLQKTLDQAFRLIDWSEPGSDAFYESVAAARNYLSERIDEMDKNTLVTITCVGHTHIDVAWLWRLKHTREKSARSFSTVMRLMELFPEYIFLQTQPQLYEYIKQDFPGIYEQIQRRVKEGRWEAGGGMWLEADCNLTSGESLTRQLLVGTRFFKEEFGTDCEYLWLPDVFGYSWSLPQILRKSGIGTFMTTKISWNQYNRMPHDTFKWRGIDGSEVLTHFITTIEPWSVASSTFYTYNGHVEPKTVRGSWGAYRDKELNQELLLSYGYGDGGGGVNREMLEMRRRIDRLPGLPKVKTGRADEYFRRLQETVENTESYVHTWDGELYLEYHRGTYTSQAYNKRMNRKLELLYREAEWLNAWQSVLGGDWGLYEGKKLTDGWKIILRNQFHDIIPGSSIREVYEDSKLEYAEAEEIGQLVRAQAEQGIASAVKSDDPGRESDSAGVRSFVIWNSSPWQRTDLVDISLPDGSGSGVWRTVDGRTLNAQWNNGAWTVQVEDLPPLGYTTIVLEVPAGNDELTAAENEVLVPASADTPFLFRENGLSTPYYELEWNEQGQLTRLYDKEQQREVLAHKGRGNVLQLFEDKPLNFDAWDIDIFYQEKMREITDLTRLEVVENGSLKAVIRFEWKYGGSVITQDMILYANDRRIDFATEADWHERHQLLKVAFPVHIRSTEATYDIQYGNVKRPTHWNTSWDSARFESVGHQWADLSDRGYGVSLMNDCKYGYDIKDNVLRLSLIKCATSPDIEADQGYHRFTYSLLPHNGDWLQGNTVKSAWALNAPLHFREGTAQASSLSMFRLSTDTAMVSAIKKAEDSDKVILRVHDYSGSRQSLTITSDLQIVGWRECNLMEQTDEAMRLENEIQYVLEPYEIKTFEIDLRTP</sequence>
<keyword evidence="3" id="KW-0378">Hydrolase</keyword>
<dbReference type="InterPro" id="IPR015341">
    <property type="entry name" value="Glyco_hydro_38_cen"/>
</dbReference>
<dbReference type="InterPro" id="IPR027291">
    <property type="entry name" value="Glyco_hydro_38_N_sf"/>
</dbReference>
<protein>
    <submittedName>
        <fullName evidence="6">Alpha-mannosidase</fullName>
    </submittedName>
</protein>
<dbReference type="InterPro" id="IPR011330">
    <property type="entry name" value="Glyco_hydro/deAcase_b/a-brl"/>
</dbReference>
<dbReference type="Gene3D" id="2.70.98.30">
    <property type="entry name" value="Golgi alpha-mannosidase II, domain 4"/>
    <property type="match status" value="1"/>
</dbReference>
<dbReference type="SMART" id="SM00872">
    <property type="entry name" value="Alpha-mann_mid"/>
    <property type="match status" value="1"/>
</dbReference>
<dbReference type="Gene3D" id="3.20.110.10">
    <property type="entry name" value="Glycoside hydrolase 38, N terminal domain"/>
    <property type="match status" value="1"/>
</dbReference>
<organism evidence="6 7">
    <name type="scientific">Paenibacillus terreus</name>
    <dbReference type="NCBI Taxonomy" id="1387834"/>
    <lineage>
        <taxon>Bacteria</taxon>
        <taxon>Bacillati</taxon>
        <taxon>Bacillota</taxon>
        <taxon>Bacilli</taxon>
        <taxon>Bacillales</taxon>
        <taxon>Paenibacillaceae</taxon>
        <taxon>Paenibacillus</taxon>
    </lineage>
</organism>
<dbReference type="CDD" id="cd10789">
    <property type="entry name" value="GH38N_AMII_ER_cytosolic"/>
    <property type="match status" value="1"/>
</dbReference>
<keyword evidence="7" id="KW-1185">Reference proteome</keyword>
<dbReference type="PANTHER" id="PTHR46017:SF1">
    <property type="entry name" value="ALPHA-MANNOSIDASE 2C1"/>
    <property type="match status" value="1"/>
</dbReference>
<dbReference type="InterPro" id="IPR037094">
    <property type="entry name" value="Glyco_hydro_38_cen_sf"/>
</dbReference>
<evidence type="ECO:0000313" key="7">
    <source>
        <dbReference type="Proteomes" id="UP001580407"/>
    </source>
</evidence>
<dbReference type="Pfam" id="PF01074">
    <property type="entry name" value="Glyco_hydro_38N"/>
    <property type="match status" value="1"/>
</dbReference>
<dbReference type="InterPro" id="IPR028995">
    <property type="entry name" value="Glyco_hydro_57/38_cen_sf"/>
</dbReference>
<reference evidence="6 7" key="1">
    <citation type="submission" date="2024-09" db="EMBL/GenBank/DDBJ databases">
        <authorList>
            <person name="Ruan L."/>
        </authorList>
    </citation>
    <scope>NUCLEOTIDE SEQUENCE [LARGE SCALE GENOMIC DNA]</scope>
    <source>
        <strain evidence="6 7">D33</strain>
    </source>
</reference>
<keyword evidence="2" id="KW-0479">Metal-binding</keyword>
<dbReference type="Pfam" id="PF07748">
    <property type="entry name" value="Glyco_hydro_38C"/>
    <property type="match status" value="1"/>
</dbReference>
<dbReference type="Pfam" id="PF17677">
    <property type="entry name" value="Glyco_hydro38C2"/>
    <property type="match status" value="1"/>
</dbReference>
<comment type="caution">
    <text evidence="6">The sequence shown here is derived from an EMBL/GenBank/DDBJ whole genome shotgun (WGS) entry which is preliminary data.</text>
</comment>
<evidence type="ECO:0000256" key="4">
    <source>
        <dbReference type="ARBA" id="ARBA00023295"/>
    </source>
</evidence>
<evidence type="ECO:0000256" key="3">
    <source>
        <dbReference type="ARBA" id="ARBA00022801"/>
    </source>
</evidence>
<dbReference type="InterPro" id="IPR041147">
    <property type="entry name" value="GH38_C"/>
</dbReference>
<accession>A0ABV5B5V9</accession>
<dbReference type="Proteomes" id="UP001580407">
    <property type="component" value="Unassembled WGS sequence"/>
</dbReference>
<dbReference type="EMBL" id="JBHILM010000008">
    <property type="protein sequence ID" value="MFB5681030.1"/>
    <property type="molecule type" value="Genomic_DNA"/>
</dbReference>
<dbReference type="PANTHER" id="PTHR46017">
    <property type="entry name" value="ALPHA-MANNOSIDASE 2C1"/>
    <property type="match status" value="1"/>
</dbReference>
<dbReference type="Gene3D" id="1.20.1270.50">
    <property type="entry name" value="Glycoside hydrolase family 38, central domain"/>
    <property type="match status" value="1"/>
</dbReference>
<dbReference type="Pfam" id="PF09261">
    <property type="entry name" value="Alpha-mann_mid"/>
    <property type="match status" value="1"/>
</dbReference>
<feature type="domain" description="Glycoside hydrolase family 38 central" evidence="5">
    <location>
        <begin position="521"/>
        <end position="601"/>
    </location>
</feature>
<evidence type="ECO:0000313" key="6">
    <source>
        <dbReference type="EMBL" id="MFB5681030.1"/>
    </source>
</evidence>
<dbReference type="Gene3D" id="2.60.40.2220">
    <property type="match status" value="1"/>
</dbReference>
<evidence type="ECO:0000259" key="5">
    <source>
        <dbReference type="SMART" id="SM00872"/>
    </source>
</evidence>
<dbReference type="SUPFAM" id="SSF88713">
    <property type="entry name" value="Glycoside hydrolase/deacetylase"/>
    <property type="match status" value="1"/>
</dbReference>
<dbReference type="SUPFAM" id="SSF88688">
    <property type="entry name" value="Families 57/38 glycoside transferase middle domain"/>
    <property type="match status" value="1"/>
</dbReference>
<dbReference type="InterPro" id="IPR011013">
    <property type="entry name" value="Gal_mutarotase_sf_dom"/>
</dbReference>
<evidence type="ECO:0000256" key="1">
    <source>
        <dbReference type="ARBA" id="ARBA00009792"/>
    </source>
</evidence>
<keyword evidence="4" id="KW-0326">Glycosidase</keyword>
<name>A0ABV5B5V9_9BACL</name>
<comment type="similarity">
    <text evidence="1">Belongs to the glycosyl hydrolase 38 family.</text>
</comment>
<dbReference type="InterPro" id="IPR011682">
    <property type="entry name" value="Glyco_hydro_38_C"/>
</dbReference>
<dbReference type="SUPFAM" id="SSF74650">
    <property type="entry name" value="Galactose mutarotase-like"/>
    <property type="match status" value="1"/>
</dbReference>
<gene>
    <name evidence="6" type="ORF">ACE3NQ_08915</name>
</gene>